<name>A0A5B7JSY6_PORTR</name>
<gene>
    <name evidence="1" type="ORF">E2C01_096594</name>
</gene>
<protein>
    <submittedName>
        <fullName evidence="1">Uncharacterized protein</fullName>
    </submittedName>
</protein>
<dbReference type="AlphaFoldDB" id="A0A5B7JSY6"/>
<accession>A0A5B7JSY6</accession>
<dbReference type="EMBL" id="VSRR010125692">
    <property type="protein sequence ID" value="MPD01082.1"/>
    <property type="molecule type" value="Genomic_DNA"/>
</dbReference>
<evidence type="ECO:0000313" key="1">
    <source>
        <dbReference type="EMBL" id="MPD01082.1"/>
    </source>
</evidence>
<reference evidence="1 2" key="1">
    <citation type="submission" date="2019-05" db="EMBL/GenBank/DDBJ databases">
        <title>Another draft genome of Portunus trituberculatus and its Hox gene families provides insights of decapod evolution.</title>
        <authorList>
            <person name="Jeong J.-H."/>
            <person name="Song I."/>
            <person name="Kim S."/>
            <person name="Choi T."/>
            <person name="Kim D."/>
            <person name="Ryu S."/>
            <person name="Kim W."/>
        </authorList>
    </citation>
    <scope>NUCLEOTIDE SEQUENCE [LARGE SCALE GENOMIC DNA]</scope>
    <source>
        <tissue evidence="1">Muscle</tissue>
    </source>
</reference>
<organism evidence="1 2">
    <name type="scientific">Portunus trituberculatus</name>
    <name type="common">Swimming crab</name>
    <name type="synonym">Neptunus trituberculatus</name>
    <dbReference type="NCBI Taxonomy" id="210409"/>
    <lineage>
        <taxon>Eukaryota</taxon>
        <taxon>Metazoa</taxon>
        <taxon>Ecdysozoa</taxon>
        <taxon>Arthropoda</taxon>
        <taxon>Crustacea</taxon>
        <taxon>Multicrustacea</taxon>
        <taxon>Malacostraca</taxon>
        <taxon>Eumalacostraca</taxon>
        <taxon>Eucarida</taxon>
        <taxon>Decapoda</taxon>
        <taxon>Pleocyemata</taxon>
        <taxon>Brachyura</taxon>
        <taxon>Eubrachyura</taxon>
        <taxon>Portunoidea</taxon>
        <taxon>Portunidae</taxon>
        <taxon>Portuninae</taxon>
        <taxon>Portunus</taxon>
    </lineage>
</organism>
<comment type="caution">
    <text evidence="1">The sequence shown here is derived from an EMBL/GenBank/DDBJ whole genome shotgun (WGS) entry which is preliminary data.</text>
</comment>
<keyword evidence="2" id="KW-1185">Reference proteome</keyword>
<evidence type="ECO:0000313" key="2">
    <source>
        <dbReference type="Proteomes" id="UP000324222"/>
    </source>
</evidence>
<dbReference type="Proteomes" id="UP000324222">
    <property type="component" value="Unassembled WGS sequence"/>
</dbReference>
<sequence>MSVKLYTHVEIPGKGEAGIGLESGGSLDRPWEASMVTARLSDTRIFRRLDAELMKRKPTKHYRWKNKQDIDSHEVRIRSHYSALVHTDTITS</sequence>
<proteinExistence type="predicted"/>